<dbReference type="OrthoDB" id="9769871at2"/>
<evidence type="ECO:0000313" key="9">
    <source>
        <dbReference type="EMBL" id="SJZ31561.1"/>
    </source>
</evidence>
<keyword evidence="4 7" id="KW-0732">Signal</keyword>
<dbReference type="PANTHER" id="PTHR34296:SF2">
    <property type="entry name" value="ABC TRANSPORTER GUANOSINE-BINDING PROTEIN NUPN"/>
    <property type="match status" value="1"/>
</dbReference>
<comment type="similarity">
    <text evidence="2">Belongs to the BMP lipoprotein family.</text>
</comment>
<evidence type="ECO:0000256" key="5">
    <source>
        <dbReference type="ARBA" id="ARBA00023136"/>
    </source>
</evidence>
<organism evidence="9 10">
    <name type="scientific">Selenihalanaerobacter shriftii</name>
    <dbReference type="NCBI Taxonomy" id="142842"/>
    <lineage>
        <taxon>Bacteria</taxon>
        <taxon>Bacillati</taxon>
        <taxon>Bacillota</taxon>
        <taxon>Clostridia</taxon>
        <taxon>Halanaerobiales</taxon>
        <taxon>Halobacteroidaceae</taxon>
        <taxon>Selenihalanaerobacter</taxon>
    </lineage>
</organism>
<evidence type="ECO:0000256" key="7">
    <source>
        <dbReference type="SAM" id="SignalP"/>
    </source>
</evidence>
<dbReference type="Proteomes" id="UP000190625">
    <property type="component" value="Unassembled WGS sequence"/>
</dbReference>
<proteinExistence type="inferred from homology"/>
<evidence type="ECO:0000256" key="6">
    <source>
        <dbReference type="ARBA" id="ARBA00023288"/>
    </source>
</evidence>
<comment type="subcellular location">
    <subcellularLocation>
        <location evidence="1">Cell membrane</location>
        <topology evidence="1">Lipid-anchor</topology>
    </subcellularLocation>
</comment>
<dbReference type="InterPro" id="IPR028082">
    <property type="entry name" value="Peripla_BP_I"/>
</dbReference>
<evidence type="ECO:0000256" key="3">
    <source>
        <dbReference type="ARBA" id="ARBA00022475"/>
    </source>
</evidence>
<dbReference type="PROSITE" id="PS51257">
    <property type="entry name" value="PROKAR_LIPOPROTEIN"/>
    <property type="match status" value="1"/>
</dbReference>
<dbReference type="PANTHER" id="PTHR34296">
    <property type="entry name" value="TRANSCRIPTIONAL ACTIVATOR PROTEIN MED"/>
    <property type="match status" value="1"/>
</dbReference>
<dbReference type="STRING" id="142842.SAMN02745118_00245"/>
<feature type="domain" description="ABC transporter substrate-binding protein PnrA-like" evidence="8">
    <location>
        <begin position="45"/>
        <end position="377"/>
    </location>
</feature>
<feature type="chain" id="PRO_5038839454" evidence="7">
    <location>
        <begin position="26"/>
        <end position="385"/>
    </location>
</feature>
<feature type="signal peptide" evidence="7">
    <location>
        <begin position="1"/>
        <end position="25"/>
    </location>
</feature>
<sequence>MFKFKRSTALLVTILMLGIIVAGCAGGGNQTEEGVPNEQGENFKVGIVLSSGGKGDKSFNDSAIRGLERAKKEFDIEYKYIEPKEVSAAEKGLRFLAQNGYDLVIGVGFMQKDAVDKVSKEFKDTKFALIDDVVKRDNVASLTFKEHEGSFLAGALSALLTTHEEVKGINNEEVVGFLGGMNMPLIHKFELGYTSGVEYINKQEGTNVKVKIAYAGTSPSAFNNPAKGKEIALSQYDNGADIIYHASGGTGGGLFKAAAKTGNYAIGVDSDQDWVQPGFVLTSMLKQVDNAVYQTVKAVKNDNFQAGVQEFGLEEEGVGLTPLTGVGPTVKSAQKLGDITKEDVEDIKKMKNRIPEDIKERIMDIRKKIISGEIEVPNYLKQSQE</sequence>
<name>A0A1T4JN55_9FIRM</name>
<reference evidence="10" key="1">
    <citation type="submission" date="2017-02" db="EMBL/GenBank/DDBJ databases">
        <authorList>
            <person name="Varghese N."/>
            <person name="Submissions S."/>
        </authorList>
    </citation>
    <scope>NUCLEOTIDE SEQUENCE [LARGE SCALE GENOMIC DNA]</scope>
    <source>
        <strain evidence="10">ATCC BAA-73</strain>
    </source>
</reference>
<keyword evidence="6" id="KW-0449">Lipoprotein</keyword>
<dbReference type="InterPro" id="IPR050957">
    <property type="entry name" value="BMP_lipoprotein"/>
</dbReference>
<keyword evidence="10" id="KW-1185">Reference proteome</keyword>
<dbReference type="RefSeq" id="WP_078808770.1">
    <property type="nucleotide sequence ID" value="NZ_FUWM01000003.1"/>
</dbReference>
<keyword evidence="5" id="KW-0472">Membrane</keyword>
<evidence type="ECO:0000256" key="2">
    <source>
        <dbReference type="ARBA" id="ARBA00008610"/>
    </source>
</evidence>
<evidence type="ECO:0000313" key="10">
    <source>
        <dbReference type="Proteomes" id="UP000190625"/>
    </source>
</evidence>
<dbReference type="Pfam" id="PF02608">
    <property type="entry name" value="Bmp"/>
    <property type="match status" value="1"/>
</dbReference>
<dbReference type="InterPro" id="IPR003760">
    <property type="entry name" value="PnrA-like"/>
</dbReference>
<gene>
    <name evidence="9" type="ORF">SAMN02745118_00245</name>
</gene>
<dbReference type="Gene3D" id="3.40.50.2300">
    <property type="match status" value="2"/>
</dbReference>
<evidence type="ECO:0000259" key="8">
    <source>
        <dbReference type="Pfam" id="PF02608"/>
    </source>
</evidence>
<evidence type="ECO:0000256" key="1">
    <source>
        <dbReference type="ARBA" id="ARBA00004193"/>
    </source>
</evidence>
<accession>A0A1T4JN55</accession>
<evidence type="ECO:0000256" key="4">
    <source>
        <dbReference type="ARBA" id="ARBA00022729"/>
    </source>
</evidence>
<dbReference type="CDD" id="cd06354">
    <property type="entry name" value="PBP1_PrnA-like"/>
    <property type="match status" value="1"/>
</dbReference>
<dbReference type="AlphaFoldDB" id="A0A1T4JN55"/>
<keyword evidence="3" id="KW-1003">Cell membrane</keyword>
<dbReference type="GO" id="GO:0005886">
    <property type="term" value="C:plasma membrane"/>
    <property type="evidence" value="ECO:0007669"/>
    <property type="project" value="UniProtKB-SubCell"/>
</dbReference>
<protein>
    <submittedName>
        <fullName evidence="9">Basic membrane protein A</fullName>
    </submittedName>
</protein>
<dbReference type="EMBL" id="FUWM01000003">
    <property type="protein sequence ID" value="SJZ31561.1"/>
    <property type="molecule type" value="Genomic_DNA"/>
</dbReference>
<dbReference type="SUPFAM" id="SSF53822">
    <property type="entry name" value="Periplasmic binding protein-like I"/>
    <property type="match status" value="1"/>
</dbReference>